<sequence length="260" mass="27717">MPDLRGKVALITGASSGIGAGIAVHFAQCGCFLALNGRNVDRLKTTKEKCINSGRLSDNKVLLVPGDVSIPEDAEKIVKETVKHFGKLDILINNAGISRFGPVTKTTLKEFDEMMTVNVRAVFHMMQLCIPHLELTKGSIVNVSSIAAKRGFPNLSAYCASKAAVDQLTKSLAAEVASKQIRINAINPGFVETELLKNAGVTDEESQKYAESSSNTHPLGRNGTVDDMAKAIAFLASEDSSFITGTTLPVDGGRIVVCPR</sequence>
<dbReference type="SUPFAM" id="SSF51735">
    <property type="entry name" value="NAD(P)-binding Rossmann-fold domains"/>
    <property type="match status" value="1"/>
</dbReference>
<dbReference type="PRINTS" id="PR00080">
    <property type="entry name" value="SDRFAMILY"/>
</dbReference>
<dbReference type="InterPro" id="IPR057326">
    <property type="entry name" value="KR_dom"/>
</dbReference>
<dbReference type="PRINTS" id="PR00081">
    <property type="entry name" value="GDHRDH"/>
</dbReference>
<evidence type="ECO:0000259" key="2">
    <source>
        <dbReference type="SMART" id="SM00822"/>
    </source>
</evidence>
<dbReference type="PANTHER" id="PTHR43975">
    <property type="entry name" value="ZGC:101858"/>
    <property type="match status" value="1"/>
</dbReference>
<organism evidence="3">
    <name type="scientific">Centruroides hentzi</name>
    <dbReference type="NCBI Taxonomy" id="88313"/>
    <lineage>
        <taxon>Eukaryota</taxon>
        <taxon>Metazoa</taxon>
        <taxon>Ecdysozoa</taxon>
        <taxon>Arthropoda</taxon>
        <taxon>Chelicerata</taxon>
        <taxon>Arachnida</taxon>
        <taxon>Scorpiones</taxon>
        <taxon>Buthida</taxon>
        <taxon>Buthoidea</taxon>
        <taxon>Buthidae</taxon>
        <taxon>Centruroides</taxon>
    </lineage>
</organism>
<dbReference type="PROSITE" id="PS00061">
    <property type="entry name" value="ADH_SHORT"/>
    <property type="match status" value="1"/>
</dbReference>
<dbReference type="SMART" id="SM00822">
    <property type="entry name" value="PKS_KR"/>
    <property type="match status" value="1"/>
</dbReference>
<dbReference type="Pfam" id="PF13561">
    <property type="entry name" value="adh_short_C2"/>
    <property type="match status" value="1"/>
</dbReference>
<feature type="domain" description="Ketoreductase" evidence="2">
    <location>
        <begin position="7"/>
        <end position="189"/>
    </location>
</feature>
<dbReference type="InterPro" id="IPR002347">
    <property type="entry name" value="SDR_fam"/>
</dbReference>
<dbReference type="InterPro" id="IPR036291">
    <property type="entry name" value="NAD(P)-bd_dom_sf"/>
</dbReference>
<dbReference type="PANTHER" id="PTHR43975:SF2">
    <property type="entry name" value="EG:BACR7A4.14 PROTEIN-RELATED"/>
    <property type="match status" value="1"/>
</dbReference>
<dbReference type="InterPro" id="IPR020904">
    <property type="entry name" value="Sc_DH/Rdtase_CS"/>
</dbReference>
<dbReference type="FunFam" id="3.40.50.720:FF:000084">
    <property type="entry name" value="Short-chain dehydrogenase reductase"/>
    <property type="match status" value="1"/>
</dbReference>
<evidence type="ECO:0000256" key="1">
    <source>
        <dbReference type="ARBA" id="ARBA00023002"/>
    </source>
</evidence>
<dbReference type="GO" id="GO:0006629">
    <property type="term" value="P:lipid metabolic process"/>
    <property type="evidence" value="ECO:0007669"/>
    <property type="project" value="UniProtKB-ARBA"/>
</dbReference>
<proteinExistence type="predicted"/>
<dbReference type="EMBL" id="GFWZ01000429">
    <property type="protein sequence ID" value="MBW20419.1"/>
    <property type="molecule type" value="Transcribed_RNA"/>
</dbReference>
<dbReference type="GO" id="GO:0016491">
    <property type="term" value="F:oxidoreductase activity"/>
    <property type="evidence" value="ECO:0007669"/>
    <property type="project" value="UniProtKB-KW"/>
</dbReference>
<evidence type="ECO:0000313" key="3">
    <source>
        <dbReference type="EMBL" id="MBW20419.1"/>
    </source>
</evidence>
<keyword evidence="1" id="KW-0560">Oxidoreductase</keyword>
<reference evidence="3" key="1">
    <citation type="journal article" date="2017" name="Toxicon">
        <title>Venom-gland transcriptomics and venom proteomics of the Hentz striped scorpion (Centruroides hentzi; Buthidae) reveal high toxin diversity in a harmless member of a lethal family.</title>
        <authorList>
            <person name="Ward M.J."/>
            <person name="Ellsworth S.A."/>
            <person name="Rokyta D.R."/>
        </authorList>
    </citation>
    <scope>NUCLEOTIDE SEQUENCE</scope>
    <source>
        <tissue evidence="3">Venom gland</tissue>
    </source>
</reference>
<dbReference type="Gene3D" id="3.40.50.720">
    <property type="entry name" value="NAD(P)-binding Rossmann-like Domain"/>
    <property type="match status" value="1"/>
</dbReference>
<name>A0A2I9LPV2_9SCOR</name>
<protein>
    <submittedName>
        <fullName evidence="3">Tropinone reductase 2</fullName>
    </submittedName>
</protein>
<dbReference type="AlphaFoldDB" id="A0A2I9LPV2"/>
<dbReference type="NCBIfam" id="NF005559">
    <property type="entry name" value="PRK07231.1"/>
    <property type="match status" value="1"/>
</dbReference>
<accession>A0A2I9LPV2</accession>